<keyword evidence="4" id="KW-1185">Reference proteome</keyword>
<protein>
    <recommendedName>
        <fullName evidence="2">SAM domain-containing protein</fullName>
    </recommendedName>
</protein>
<dbReference type="AlphaFoldDB" id="A0A016VDV7"/>
<proteinExistence type="predicted"/>
<evidence type="ECO:0000313" key="3">
    <source>
        <dbReference type="EMBL" id="EYC24933.1"/>
    </source>
</evidence>
<dbReference type="STRING" id="53326.A0A016VDV7"/>
<feature type="domain" description="SAM" evidence="2">
    <location>
        <begin position="118"/>
        <end position="179"/>
    </location>
</feature>
<dbReference type="GO" id="GO:0007266">
    <property type="term" value="P:Rho protein signal transduction"/>
    <property type="evidence" value="ECO:0007669"/>
    <property type="project" value="TreeGrafter"/>
</dbReference>
<evidence type="ECO:0000256" key="1">
    <source>
        <dbReference type="SAM" id="MobiDB-lite"/>
    </source>
</evidence>
<feature type="compositionally biased region" description="Polar residues" evidence="1">
    <location>
        <begin position="28"/>
        <end position="41"/>
    </location>
</feature>
<feature type="region of interest" description="Disordered" evidence="1">
    <location>
        <begin position="28"/>
        <end position="61"/>
    </location>
</feature>
<sequence>MCNRYCTFSSTERPPSAEAGVQANIHQVTHPPSVSSGSSITIKREPPVRAPSPVVERERPQQYTPPTVVYVREKVDTKPRITVARRNPETEAVVTELQETVGKSGGQVLRKMEARPVTVQLTENSTPDEVSTWLQEKGFSIRVIELLEGQDGANLFALNKTSLMQACGREEGSRLYSQLLVQKKQSNRAKVDTKPRITVARRNPETEAVVTELQETVGKSGGQVLRKMEARPVTVQLTENSTPDEVSTWLQEKGFSIRVIELLEGQDGANLFALNKTSLMQACGREEGSRLYSQLLVQKKQSNKKLLSIVDQVPLFHFIVSKIIEKRVERR</sequence>
<comment type="caution">
    <text evidence="3">The sequence shown here is derived from an EMBL/GenBank/DDBJ whole genome shotgun (WGS) entry which is preliminary data.</text>
</comment>
<dbReference type="GO" id="GO:0035023">
    <property type="term" value="P:regulation of Rho protein signal transduction"/>
    <property type="evidence" value="ECO:0007669"/>
    <property type="project" value="TreeGrafter"/>
</dbReference>
<dbReference type="InterPro" id="IPR039801">
    <property type="entry name" value="EPS8-like"/>
</dbReference>
<feature type="domain" description="SAM" evidence="2">
    <location>
        <begin position="234"/>
        <end position="295"/>
    </location>
</feature>
<evidence type="ECO:0000259" key="2">
    <source>
        <dbReference type="Pfam" id="PF18016"/>
    </source>
</evidence>
<dbReference type="InterPro" id="IPR041418">
    <property type="entry name" value="SAM_3"/>
</dbReference>
<dbReference type="FunFam" id="1.10.150.50:FF:000084">
    <property type="entry name" value="EPS (Human endocytosis) related"/>
    <property type="match status" value="2"/>
</dbReference>
<name>A0A016VDV7_9BILA</name>
<dbReference type="Pfam" id="PF18016">
    <property type="entry name" value="SAM_3"/>
    <property type="match status" value="2"/>
</dbReference>
<dbReference type="GO" id="GO:0005886">
    <property type="term" value="C:plasma membrane"/>
    <property type="evidence" value="ECO:0007669"/>
    <property type="project" value="TreeGrafter"/>
</dbReference>
<dbReference type="PANTHER" id="PTHR12287:SF23">
    <property type="entry name" value="AROUSER, ISOFORM A-RELATED"/>
    <property type="match status" value="1"/>
</dbReference>
<accession>A0A016VDV7</accession>
<reference evidence="4" key="1">
    <citation type="journal article" date="2015" name="Nat. Genet.">
        <title>The genome and transcriptome of the zoonotic hookworm Ancylostoma ceylanicum identify infection-specific gene families.</title>
        <authorList>
            <person name="Schwarz E.M."/>
            <person name="Hu Y."/>
            <person name="Antoshechkin I."/>
            <person name="Miller M.M."/>
            <person name="Sternberg P.W."/>
            <person name="Aroian R.V."/>
        </authorList>
    </citation>
    <scope>NUCLEOTIDE SEQUENCE</scope>
    <source>
        <strain evidence="4">HY135</strain>
    </source>
</reference>
<dbReference type="GO" id="GO:0003779">
    <property type="term" value="F:actin binding"/>
    <property type="evidence" value="ECO:0007669"/>
    <property type="project" value="TreeGrafter"/>
</dbReference>
<dbReference type="SUPFAM" id="SSF47769">
    <property type="entry name" value="SAM/Pointed domain"/>
    <property type="match status" value="2"/>
</dbReference>
<dbReference type="Gene3D" id="1.10.150.50">
    <property type="entry name" value="Transcription Factor, Ets-1"/>
    <property type="match status" value="2"/>
</dbReference>
<gene>
    <name evidence="3" type="primary">Acey_s0013.g2188</name>
    <name evidence="3" type="ORF">Y032_0013g2188</name>
</gene>
<organism evidence="3 4">
    <name type="scientific">Ancylostoma ceylanicum</name>
    <dbReference type="NCBI Taxonomy" id="53326"/>
    <lineage>
        <taxon>Eukaryota</taxon>
        <taxon>Metazoa</taxon>
        <taxon>Ecdysozoa</taxon>
        <taxon>Nematoda</taxon>
        <taxon>Chromadorea</taxon>
        <taxon>Rhabditida</taxon>
        <taxon>Rhabditina</taxon>
        <taxon>Rhabditomorpha</taxon>
        <taxon>Strongyloidea</taxon>
        <taxon>Ancylostomatidae</taxon>
        <taxon>Ancylostomatinae</taxon>
        <taxon>Ancylostoma</taxon>
    </lineage>
</organism>
<evidence type="ECO:0000313" key="4">
    <source>
        <dbReference type="Proteomes" id="UP000024635"/>
    </source>
</evidence>
<dbReference type="PANTHER" id="PTHR12287">
    <property type="entry name" value="EPIDERMAL GROWTH FACTOR RECEPTOR KINASE SUBSTRATE EPS8-RELATED PROTEIN"/>
    <property type="match status" value="1"/>
</dbReference>
<dbReference type="InterPro" id="IPR013761">
    <property type="entry name" value="SAM/pointed_sf"/>
</dbReference>
<dbReference type="EMBL" id="JARK01001349">
    <property type="protein sequence ID" value="EYC24933.1"/>
    <property type="molecule type" value="Genomic_DNA"/>
</dbReference>
<dbReference type="OrthoDB" id="4680325at2759"/>
<dbReference type="Proteomes" id="UP000024635">
    <property type="component" value="Unassembled WGS sequence"/>
</dbReference>